<dbReference type="RefSeq" id="WP_222825679.1">
    <property type="nucleotide sequence ID" value="NZ_JAHWXP010000004.1"/>
</dbReference>
<protein>
    <submittedName>
        <fullName evidence="2">YbjN domain-containing protein</fullName>
    </submittedName>
</protein>
<dbReference type="Proteomes" id="UP000759298">
    <property type="component" value="Unassembled WGS sequence"/>
</dbReference>
<accession>A0ABS7PGH4</accession>
<dbReference type="EMBL" id="JAHWXP010000004">
    <property type="protein sequence ID" value="MBY8338169.1"/>
    <property type="molecule type" value="Genomic_DNA"/>
</dbReference>
<feature type="chain" id="PRO_5045914876" evidence="1">
    <location>
        <begin position="23"/>
        <end position="166"/>
    </location>
</feature>
<comment type="caution">
    <text evidence="2">The sequence shown here is derived from an EMBL/GenBank/DDBJ whole genome shotgun (WGS) entry which is preliminary data.</text>
</comment>
<evidence type="ECO:0000313" key="3">
    <source>
        <dbReference type="Proteomes" id="UP000759298"/>
    </source>
</evidence>
<feature type="signal peptide" evidence="1">
    <location>
        <begin position="1"/>
        <end position="22"/>
    </location>
</feature>
<name>A0ABS7PGH4_9SPHN</name>
<dbReference type="InterPro" id="IPR019660">
    <property type="entry name" value="Put_sensory_transdc_reg_YbjN"/>
</dbReference>
<proteinExistence type="predicted"/>
<evidence type="ECO:0000256" key="1">
    <source>
        <dbReference type="SAM" id="SignalP"/>
    </source>
</evidence>
<evidence type="ECO:0000313" key="2">
    <source>
        <dbReference type="EMBL" id="MBY8338169.1"/>
    </source>
</evidence>
<reference evidence="2 3" key="1">
    <citation type="submission" date="2021-07" db="EMBL/GenBank/DDBJ databases">
        <title>Alteriqipengyuania abyssalis NZ-12B nov, sp.nov isolated from deep sea sponge in pacific ocean.</title>
        <authorList>
            <person name="Tareen S."/>
            <person name="Wink J."/>
        </authorList>
    </citation>
    <scope>NUCLEOTIDE SEQUENCE [LARGE SCALE GENOMIC DNA]</scope>
    <source>
        <strain evidence="2 3">NZ-12B</strain>
    </source>
</reference>
<keyword evidence="1" id="KW-0732">Signal</keyword>
<dbReference type="Pfam" id="PF10722">
    <property type="entry name" value="YbjN"/>
    <property type="match status" value="1"/>
</dbReference>
<sequence>MKTLFLAIAAGGLALSPVVASAQTYQETRLLQTMDNADLEAVLDSMGATWKSSPREDDTDLYQITFANGLKAYGWYRVCEDDQCRGLVLVAQFSRPSGYDSDAALDDKLRGFNDTAPAAKAYRGADGNVVLQSYVISDSGIMMGNMKAQIEVFRDSGGSYQNYISQ</sequence>
<organism evidence="2 3">
    <name type="scientific">Alteriqipengyuania abyssalis</name>
    <dbReference type="NCBI Taxonomy" id="2860200"/>
    <lineage>
        <taxon>Bacteria</taxon>
        <taxon>Pseudomonadati</taxon>
        <taxon>Pseudomonadota</taxon>
        <taxon>Alphaproteobacteria</taxon>
        <taxon>Sphingomonadales</taxon>
        <taxon>Erythrobacteraceae</taxon>
        <taxon>Alteriqipengyuania</taxon>
    </lineage>
</organism>
<gene>
    <name evidence="2" type="ORF">KYN89_14050</name>
</gene>
<keyword evidence="3" id="KW-1185">Reference proteome</keyword>